<dbReference type="PANTHER" id="PTHR45339:SF1">
    <property type="entry name" value="HYBRID SIGNAL TRANSDUCTION HISTIDINE KINASE J"/>
    <property type="match status" value="1"/>
</dbReference>
<dbReference type="SMART" id="SM00388">
    <property type="entry name" value="HisKA"/>
    <property type="match status" value="1"/>
</dbReference>
<dbReference type="Proteomes" id="UP000193978">
    <property type="component" value="Chromosome"/>
</dbReference>
<keyword evidence="17" id="KW-1185">Reference proteome</keyword>
<keyword evidence="7" id="KW-0067">ATP-binding</keyword>
<evidence type="ECO:0000259" key="13">
    <source>
        <dbReference type="PROSITE" id="PS50110"/>
    </source>
</evidence>
<feature type="domain" description="PAS" evidence="14">
    <location>
        <begin position="343"/>
        <end position="389"/>
    </location>
</feature>
<feature type="domain" description="Histidine kinase" evidence="12">
    <location>
        <begin position="516"/>
        <end position="738"/>
    </location>
</feature>
<dbReference type="Pfam" id="PF00072">
    <property type="entry name" value="Response_reg"/>
    <property type="match status" value="1"/>
</dbReference>
<dbReference type="PRINTS" id="PR00344">
    <property type="entry name" value="BCTRLSENSOR"/>
</dbReference>
<dbReference type="InterPro" id="IPR005467">
    <property type="entry name" value="His_kinase_dom"/>
</dbReference>
<keyword evidence="8" id="KW-0902">Two-component regulatory system</keyword>
<dbReference type="KEGG" id="mbry:B1812_19650"/>
<dbReference type="RefSeq" id="WP_085773063.1">
    <property type="nucleotide sequence ID" value="NZ_AP027149.1"/>
</dbReference>
<dbReference type="InterPro" id="IPR003594">
    <property type="entry name" value="HATPase_dom"/>
</dbReference>
<evidence type="ECO:0000256" key="10">
    <source>
        <dbReference type="ARBA" id="ARBA00068150"/>
    </source>
</evidence>
<dbReference type="InterPro" id="IPR004358">
    <property type="entry name" value="Sig_transdc_His_kin-like_C"/>
</dbReference>
<name>A0A1W6MZD8_9HYPH</name>
<dbReference type="Pfam" id="PF00512">
    <property type="entry name" value="HisKA"/>
    <property type="match status" value="1"/>
</dbReference>
<dbReference type="PROSITE" id="PS50113">
    <property type="entry name" value="PAC"/>
    <property type="match status" value="1"/>
</dbReference>
<dbReference type="SMART" id="SM00091">
    <property type="entry name" value="PAS"/>
    <property type="match status" value="1"/>
</dbReference>
<dbReference type="SUPFAM" id="SSF52172">
    <property type="entry name" value="CheY-like"/>
    <property type="match status" value="1"/>
</dbReference>
<comment type="subunit">
    <text evidence="9">At low DSF concentrations, interacts with RpfF.</text>
</comment>
<feature type="modified residue" description="4-aspartylphosphate" evidence="11">
    <location>
        <position position="814"/>
    </location>
</feature>
<dbReference type="SUPFAM" id="SSF55874">
    <property type="entry name" value="ATPase domain of HSP90 chaperone/DNA topoisomerase II/histidine kinase"/>
    <property type="match status" value="1"/>
</dbReference>
<dbReference type="InterPro" id="IPR001789">
    <property type="entry name" value="Sig_transdc_resp-reg_receiver"/>
</dbReference>
<dbReference type="InterPro" id="IPR036097">
    <property type="entry name" value="HisK_dim/P_sf"/>
</dbReference>
<dbReference type="InterPro" id="IPR035965">
    <property type="entry name" value="PAS-like_dom_sf"/>
</dbReference>
<evidence type="ECO:0000313" key="17">
    <source>
        <dbReference type="Proteomes" id="UP000193978"/>
    </source>
</evidence>
<gene>
    <name evidence="16" type="ORF">B1812_19650</name>
</gene>
<dbReference type="InterPro" id="IPR001610">
    <property type="entry name" value="PAC"/>
</dbReference>
<dbReference type="SMART" id="SM00448">
    <property type="entry name" value="REC"/>
    <property type="match status" value="1"/>
</dbReference>
<evidence type="ECO:0000256" key="9">
    <source>
        <dbReference type="ARBA" id="ARBA00064003"/>
    </source>
</evidence>
<dbReference type="SUPFAM" id="SSF55785">
    <property type="entry name" value="PYP-like sensor domain (PAS domain)"/>
    <property type="match status" value="1"/>
</dbReference>
<dbReference type="Gene3D" id="3.40.50.2300">
    <property type="match status" value="1"/>
</dbReference>
<proteinExistence type="predicted"/>
<evidence type="ECO:0000313" key="16">
    <source>
        <dbReference type="EMBL" id="ARN82923.1"/>
    </source>
</evidence>
<dbReference type="InterPro" id="IPR011006">
    <property type="entry name" value="CheY-like_superfamily"/>
</dbReference>
<organism evidence="16 17">
    <name type="scientific">Methylocystis bryophila</name>
    <dbReference type="NCBI Taxonomy" id="655015"/>
    <lineage>
        <taxon>Bacteria</taxon>
        <taxon>Pseudomonadati</taxon>
        <taxon>Pseudomonadota</taxon>
        <taxon>Alphaproteobacteria</taxon>
        <taxon>Hyphomicrobiales</taxon>
        <taxon>Methylocystaceae</taxon>
        <taxon>Methylocystis</taxon>
    </lineage>
</organism>
<dbReference type="Gene3D" id="3.30.450.20">
    <property type="entry name" value="PAS domain"/>
    <property type="match status" value="1"/>
</dbReference>
<evidence type="ECO:0000256" key="6">
    <source>
        <dbReference type="ARBA" id="ARBA00022777"/>
    </source>
</evidence>
<sequence length="888" mass="96841">MRTFLGEREGRPKLFRTAISVCAATLVALGLLASAKGLYERRIQELQKSIEAQLQSIAKLKARQISVWRRERLADARVLQANRPLIAAARRWLEAVASLREMQETHGYLKEVSRNYKFSGFVLLDPDGQRIDWSKHKGNGRRNVDDTALVKDSLLRHEPELSDIHAVPGARDPFLSLAIPIFHKNTPVGAIVFLIDARDDLLPMAEAWPLPTEGAETLIVRRENDAVLFLSDSKFRADAAMHLRIPLTEINAPAVQAALGRQGEIDGRDDDRGVPVLAAGERVPDTPWVLITKIDAEQALGQARQQARLELAGLLIMLSASALVFSGVADAKKRRHEKELAQREAFERSILDNAGAAIVAATEDGIIRLFNPEAERLTGYAAAEMIDKQTPERYHDVDEIAARAKALSTQIGEIVEPGFPVFVAMARHAKSEPGEWTFVQKNGRRVPVVMTITASRDGTGAVTGFLALARDISERRAMELALQAEHARLQESFRLLAVAKKAAEAANSAKGEFLANMSHEIRTPMNSVLGAAQLLRAESLSVEQTELVTQILEAGRTLLGVINDILDFSKVEAGQLRIDRQPFALEETLARVGSLLGNAAHAKDLSLHIECAPELHSAVLMGDALRLEQILINLVGNAVKFTARGDVWLRVTALTLTSSAARLRFEVQDTGVGIDAEKASRLFEPFIQADSAITRRFGGTGLGLSISKRLVELMGGAIGAEGAVGKGSTFWFELPFDLQPEGSLAAQASPQHANVGPRLSGLRCLVADDIPMNRVVIKQMLAREGAQATLAVDGQQALQYLQAEPKAFDAVLMDVQMPVMDGLSATRAIRGELGLTELPVIALTAGVLPEQRQQTDEAGCTDFLRKPVDLEELVAMLLRIAAPRCREK</sequence>
<evidence type="ECO:0000256" key="2">
    <source>
        <dbReference type="ARBA" id="ARBA00012438"/>
    </source>
</evidence>
<evidence type="ECO:0000256" key="3">
    <source>
        <dbReference type="ARBA" id="ARBA00022553"/>
    </source>
</evidence>
<dbReference type="GO" id="GO:0005524">
    <property type="term" value="F:ATP binding"/>
    <property type="evidence" value="ECO:0007669"/>
    <property type="project" value="UniProtKB-KW"/>
</dbReference>
<dbReference type="CDD" id="cd17546">
    <property type="entry name" value="REC_hyHK_CKI1_RcsC-like"/>
    <property type="match status" value="1"/>
</dbReference>
<dbReference type="Gene3D" id="1.10.287.130">
    <property type="match status" value="1"/>
</dbReference>
<dbReference type="PANTHER" id="PTHR45339">
    <property type="entry name" value="HYBRID SIGNAL TRANSDUCTION HISTIDINE KINASE J"/>
    <property type="match status" value="1"/>
</dbReference>
<evidence type="ECO:0000259" key="15">
    <source>
        <dbReference type="PROSITE" id="PS50113"/>
    </source>
</evidence>
<dbReference type="EMBL" id="CP019948">
    <property type="protein sequence ID" value="ARN82923.1"/>
    <property type="molecule type" value="Genomic_DNA"/>
</dbReference>
<feature type="domain" description="Response regulatory" evidence="13">
    <location>
        <begin position="763"/>
        <end position="881"/>
    </location>
</feature>
<dbReference type="InterPro" id="IPR036890">
    <property type="entry name" value="HATPase_C_sf"/>
</dbReference>
<keyword evidence="5" id="KW-0547">Nucleotide-binding</keyword>
<keyword evidence="3 11" id="KW-0597">Phosphoprotein</keyword>
<dbReference type="FunFam" id="3.30.565.10:FF:000010">
    <property type="entry name" value="Sensor histidine kinase RcsC"/>
    <property type="match status" value="1"/>
</dbReference>
<evidence type="ECO:0000256" key="11">
    <source>
        <dbReference type="PROSITE-ProRule" id="PRU00169"/>
    </source>
</evidence>
<evidence type="ECO:0000256" key="8">
    <source>
        <dbReference type="ARBA" id="ARBA00023012"/>
    </source>
</evidence>
<dbReference type="InterPro" id="IPR000014">
    <property type="entry name" value="PAS"/>
</dbReference>
<comment type="catalytic activity">
    <reaction evidence="1">
        <text>ATP + protein L-histidine = ADP + protein N-phospho-L-histidine.</text>
        <dbReference type="EC" id="2.7.13.3"/>
    </reaction>
</comment>
<evidence type="ECO:0000256" key="1">
    <source>
        <dbReference type="ARBA" id="ARBA00000085"/>
    </source>
</evidence>
<dbReference type="GO" id="GO:0006355">
    <property type="term" value="P:regulation of DNA-templated transcription"/>
    <property type="evidence" value="ECO:0007669"/>
    <property type="project" value="InterPro"/>
</dbReference>
<dbReference type="PROSITE" id="PS50112">
    <property type="entry name" value="PAS"/>
    <property type="match status" value="1"/>
</dbReference>
<dbReference type="InterPro" id="IPR013767">
    <property type="entry name" value="PAS_fold"/>
</dbReference>
<protein>
    <recommendedName>
        <fullName evidence="10">Sensory/regulatory protein RpfC</fullName>
        <ecNumber evidence="2">2.7.13.3</ecNumber>
    </recommendedName>
</protein>
<dbReference type="InterPro" id="IPR000700">
    <property type="entry name" value="PAS-assoc_C"/>
</dbReference>
<dbReference type="FunFam" id="1.10.287.130:FF:000002">
    <property type="entry name" value="Two-component osmosensing histidine kinase"/>
    <property type="match status" value="1"/>
</dbReference>
<evidence type="ECO:0000256" key="4">
    <source>
        <dbReference type="ARBA" id="ARBA00022679"/>
    </source>
</evidence>
<dbReference type="PROSITE" id="PS50110">
    <property type="entry name" value="RESPONSE_REGULATORY"/>
    <property type="match status" value="1"/>
</dbReference>
<feature type="domain" description="PAC" evidence="15">
    <location>
        <begin position="432"/>
        <end position="484"/>
    </location>
</feature>
<dbReference type="CDD" id="cd16922">
    <property type="entry name" value="HATPase_EvgS-ArcB-TorS-like"/>
    <property type="match status" value="1"/>
</dbReference>
<dbReference type="SMART" id="SM00387">
    <property type="entry name" value="HATPase_c"/>
    <property type="match status" value="1"/>
</dbReference>
<dbReference type="CDD" id="cd00082">
    <property type="entry name" value="HisKA"/>
    <property type="match status" value="1"/>
</dbReference>
<dbReference type="SUPFAM" id="SSF47384">
    <property type="entry name" value="Homodimeric domain of signal transducing histidine kinase"/>
    <property type="match status" value="1"/>
</dbReference>
<evidence type="ECO:0000259" key="12">
    <source>
        <dbReference type="PROSITE" id="PS50109"/>
    </source>
</evidence>
<dbReference type="STRING" id="655015.B1812_19650"/>
<dbReference type="Pfam" id="PF02518">
    <property type="entry name" value="HATPase_c"/>
    <property type="match status" value="1"/>
</dbReference>
<evidence type="ECO:0000256" key="7">
    <source>
        <dbReference type="ARBA" id="ARBA00022840"/>
    </source>
</evidence>
<dbReference type="CDD" id="cd00130">
    <property type="entry name" value="PAS"/>
    <property type="match status" value="1"/>
</dbReference>
<dbReference type="Gene3D" id="3.30.565.10">
    <property type="entry name" value="Histidine kinase-like ATPase, C-terminal domain"/>
    <property type="match status" value="1"/>
</dbReference>
<dbReference type="EC" id="2.7.13.3" evidence="2"/>
<keyword evidence="4" id="KW-0808">Transferase</keyword>
<reference evidence="16 17" key="1">
    <citation type="submission" date="2017-02" db="EMBL/GenBank/DDBJ databases">
        <authorList>
            <person name="Peterson S.W."/>
        </authorList>
    </citation>
    <scope>NUCLEOTIDE SEQUENCE [LARGE SCALE GENOMIC DNA]</scope>
    <source>
        <strain evidence="16 17">S285</strain>
    </source>
</reference>
<evidence type="ECO:0000256" key="5">
    <source>
        <dbReference type="ARBA" id="ARBA00022741"/>
    </source>
</evidence>
<accession>A0A1W6MZD8</accession>
<dbReference type="AlphaFoldDB" id="A0A1W6MZD8"/>
<keyword evidence="6" id="KW-0418">Kinase</keyword>
<dbReference type="PROSITE" id="PS50109">
    <property type="entry name" value="HIS_KIN"/>
    <property type="match status" value="1"/>
</dbReference>
<dbReference type="SMART" id="SM00086">
    <property type="entry name" value="PAC"/>
    <property type="match status" value="1"/>
</dbReference>
<dbReference type="Pfam" id="PF00989">
    <property type="entry name" value="PAS"/>
    <property type="match status" value="1"/>
</dbReference>
<dbReference type="GO" id="GO:0000155">
    <property type="term" value="F:phosphorelay sensor kinase activity"/>
    <property type="evidence" value="ECO:0007669"/>
    <property type="project" value="InterPro"/>
</dbReference>
<dbReference type="NCBIfam" id="TIGR00229">
    <property type="entry name" value="sensory_box"/>
    <property type="match status" value="1"/>
</dbReference>
<evidence type="ECO:0000259" key="14">
    <source>
        <dbReference type="PROSITE" id="PS50112"/>
    </source>
</evidence>
<dbReference type="OrthoDB" id="9810730at2"/>
<dbReference type="InterPro" id="IPR003661">
    <property type="entry name" value="HisK_dim/P_dom"/>
</dbReference>